<evidence type="ECO:0000313" key="2">
    <source>
        <dbReference type="EMBL" id="SEV88086.1"/>
    </source>
</evidence>
<evidence type="ECO:0000313" key="3">
    <source>
        <dbReference type="Proteomes" id="UP000243605"/>
    </source>
</evidence>
<reference evidence="2 3" key="1">
    <citation type="submission" date="2016-10" db="EMBL/GenBank/DDBJ databases">
        <authorList>
            <person name="Varghese N."/>
            <person name="Submissions S."/>
        </authorList>
    </citation>
    <scope>NUCLEOTIDE SEQUENCE [LARGE SCALE GENOMIC DNA]</scope>
    <source>
        <strain evidence="2 3">IBRC-M10081</strain>
    </source>
</reference>
<dbReference type="GO" id="GO:0008236">
    <property type="term" value="F:serine-type peptidase activity"/>
    <property type="evidence" value="ECO:0007669"/>
    <property type="project" value="InterPro"/>
</dbReference>
<dbReference type="Proteomes" id="UP000243605">
    <property type="component" value="Unassembled WGS sequence"/>
</dbReference>
<feature type="domain" description="Peptidase S9 prolyl oligopeptidase catalytic" evidence="1">
    <location>
        <begin position="66"/>
        <end position="240"/>
    </location>
</feature>
<gene>
    <name evidence="2" type="ORF">SAMN05192557_0696</name>
</gene>
<dbReference type="InterPro" id="IPR029058">
    <property type="entry name" value="AB_hydrolase_fold"/>
</dbReference>
<dbReference type="EMBL" id="FOIT01000001">
    <property type="protein sequence ID" value="SEV88086.1"/>
    <property type="molecule type" value="Genomic_DNA"/>
</dbReference>
<evidence type="ECO:0000259" key="1">
    <source>
        <dbReference type="Pfam" id="PF00326"/>
    </source>
</evidence>
<accession>A0A662Z459</accession>
<dbReference type="Gene3D" id="3.40.50.1820">
    <property type="entry name" value="alpha/beta hydrolase"/>
    <property type="match status" value="1"/>
</dbReference>
<dbReference type="RefSeq" id="WP_091473909.1">
    <property type="nucleotide sequence ID" value="NZ_FOIT01000001.1"/>
</dbReference>
<dbReference type="GO" id="GO:0006508">
    <property type="term" value="P:proteolysis"/>
    <property type="evidence" value="ECO:0007669"/>
    <property type="project" value="InterPro"/>
</dbReference>
<dbReference type="Pfam" id="PF00326">
    <property type="entry name" value="Peptidase_S9"/>
    <property type="match status" value="1"/>
</dbReference>
<dbReference type="OrthoDB" id="9812921at2"/>
<keyword evidence="3" id="KW-1185">Reference proteome</keyword>
<protein>
    <submittedName>
        <fullName evidence="2">Prolyl oligopeptidase family protein</fullName>
    </submittedName>
</protein>
<dbReference type="InterPro" id="IPR001375">
    <property type="entry name" value="Peptidase_S9_cat"/>
</dbReference>
<dbReference type="AlphaFoldDB" id="A0A662Z459"/>
<organism evidence="2 3">
    <name type="scientific">Aliicoccus persicus</name>
    <dbReference type="NCBI Taxonomy" id="930138"/>
    <lineage>
        <taxon>Bacteria</taxon>
        <taxon>Bacillati</taxon>
        <taxon>Bacillota</taxon>
        <taxon>Bacilli</taxon>
        <taxon>Bacillales</taxon>
        <taxon>Staphylococcaceae</taxon>
        <taxon>Aliicoccus</taxon>
    </lineage>
</organism>
<name>A0A662Z459_9STAP</name>
<dbReference type="SUPFAM" id="SSF53474">
    <property type="entry name" value="alpha/beta-Hydrolases"/>
    <property type="match status" value="1"/>
</dbReference>
<sequence>MNFLSEKQYPFEHRKWNAHEVSYYSDEYIVRALMVSPNADDIKNINIYLRGGKGQVGRVRLGRLLQFMRDDSIVVGPYYRGSNGSEGMDELAGADIEDVVALIKMFRHHYPDARINLIAFSRGGLQAMNTLRHEKVHSLLMLNAVSSIYQMYEERVDLRGMMRRMVGHPKKDPESYDAREAFLHDIHLPKMLIIHGSIDRLVDIENARILIDYLQYKNHPYDYFEFEGERHALTPPSVKRMKNLFWRNVEE</sequence>
<proteinExistence type="predicted"/>